<reference evidence="6" key="1">
    <citation type="submission" date="2013-02" db="EMBL/GenBank/DDBJ databases">
        <authorList>
            <consortium name="The Broad Institute Genome Sequencing Platform"/>
            <person name="Cuomo C."/>
            <person name="Becnel J."/>
            <person name="Sanscrainte N."/>
            <person name="Walker B."/>
            <person name="Young S.K."/>
            <person name="Zeng Q."/>
            <person name="Gargeya S."/>
            <person name="Fitzgerald M."/>
            <person name="Haas B."/>
            <person name="Abouelleil A."/>
            <person name="Alvarado L."/>
            <person name="Arachchi H.M."/>
            <person name="Berlin A.M."/>
            <person name="Chapman S.B."/>
            <person name="Dewar J."/>
            <person name="Goldberg J."/>
            <person name="Griggs A."/>
            <person name="Gujja S."/>
            <person name="Hansen M."/>
            <person name="Howarth C."/>
            <person name="Imamovic A."/>
            <person name="Larimer J."/>
            <person name="McCowan C."/>
            <person name="Murphy C."/>
            <person name="Neiman D."/>
            <person name="Pearson M."/>
            <person name="Priest M."/>
            <person name="Roberts A."/>
            <person name="Saif S."/>
            <person name="Shea T."/>
            <person name="Sisk P."/>
            <person name="Sykes S."/>
            <person name="Wortman J."/>
            <person name="Nusbaum C."/>
            <person name="Birren B."/>
        </authorList>
    </citation>
    <scope>NUCLEOTIDE SEQUENCE [LARGE SCALE GENOMIC DNA]</scope>
    <source>
        <strain evidence="6">PRA339</strain>
    </source>
</reference>
<protein>
    <recommendedName>
        <fullName evidence="4">RRM domain-containing protein</fullName>
    </recommendedName>
</protein>
<dbReference type="PANTHER" id="PTHR24012">
    <property type="entry name" value="RNA BINDING PROTEIN"/>
    <property type="match status" value="1"/>
</dbReference>
<dbReference type="InterPro" id="IPR035979">
    <property type="entry name" value="RBD_domain_sf"/>
</dbReference>
<evidence type="ECO:0000313" key="6">
    <source>
        <dbReference type="Proteomes" id="UP000030655"/>
    </source>
</evidence>
<evidence type="ECO:0000256" key="2">
    <source>
        <dbReference type="ARBA" id="ARBA00022884"/>
    </source>
</evidence>
<dbReference type="InterPro" id="IPR003954">
    <property type="entry name" value="RRM_euk-type"/>
</dbReference>
<gene>
    <name evidence="5" type="ORF">H312_00469</name>
</gene>
<evidence type="ECO:0000256" key="1">
    <source>
        <dbReference type="ARBA" id="ARBA00022737"/>
    </source>
</evidence>
<evidence type="ECO:0000259" key="4">
    <source>
        <dbReference type="PROSITE" id="PS50102"/>
    </source>
</evidence>
<dbReference type="Pfam" id="PF00076">
    <property type="entry name" value="RRM_1"/>
    <property type="match status" value="4"/>
</dbReference>
<dbReference type="GO" id="GO:0003723">
    <property type="term" value="F:RNA binding"/>
    <property type="evidence" value="ECO:0007669"/>
    <property type="project" value="UniProtKB-UniRule"/>
</dbReference>
<organism evidence="5 6">
    <name type="scientific">Anncaliia algerae PRA339</name>
    <dbReference type="NCBI Taxonomy" id="1288291"/>
    <lineage>
        <taxon>Eukaryota</taxon>
        <taxon>Fungi</taxon>
        <taxon>Fungi incertae sedis</taxon>
        <taxon>Microsporidia</taxon>
        <taxon>Tubulinosematoidea</taxon>
        <taxon>Tubulinosematidae</taxon>
        <taxon>Anncaliia</taxon>
    </lineage>
</organism>
<proteinExistence type="predicted"/>
<dbReference type="SUPFAM" id="SSF54928">
    <property type="entry name" value="RNA-binding domain, RBD"/>
    <property type="match status" value="2"/>
</dbReference>
<dbReference type="VEuPathDB" id="MicrosporidiaDB:H312_00469"/>
<dbReference type="STRING" id="1288291.A0A059F5C9"/>
<feature type="domain" description="RRM" evidence="4">
    <location>
        <begin position="189"/>
        <end position="268"/>
    </location>
</feature>
<dbReference type="EMBL" id="KK365132">
    <property type="protein sequence ID" value="KCZ82189.1"/>
    <property type="molecule type" value="Genomic_DNA"/>
</dbReference>
<dbReference type="OrthoDB" id="19742at2759"/>
<sequence length="485" mass="56337">MDSASSKENEHEEKTSLYVGNLALKTLDSEVYRLFQTMGPVRLVKVIRPTNDLFYYKPACYAYVTYSKEEDAQKAIDKLNFYELHGNQIRVMYCNKNNYKNENFNVIVKNLPLDVDNKTLFDTFKMFGKILSAKVSTINGKSKGYGYIQFADKKGAKKSIKLGNNTTMNGNIVTVEKYEKKENADTQFTNVYIKNFPITMTEERLKQIFEKYGEINSFFMPKKENDEPKGFAFCNFVNSNSAKEAIAELHDSDLFKLPDLFYVQRAQGKDERESEIRKQLTKLSLEGKNNKRNLYVTNIPGDATEEDIRKEFEVFGKIISVAIEKDAIKPKENLLFAYICYSTPEEANAALYNSYNISIKGNILHVALFKCKRERELERENYNLYHNANLTTNPRVNPYFERKPDLLSETRLHDDLYRQLYSIAQNFEEIWPKLNVKSKAEFADQVLSLFINKKSKNELRNMIELTSVLVENVDTALKEYTMTKK</sequence>
<dbReference type="InterPro" id="IPR000504">
    <property type="entry name" value="RRM_dom"/>
</dbReference>
<feature type="domain" description="RRM" evidence="4">
    <location>
        <begin position="292"/>
        <end position="371"/>
    </location>
</feature>
<evidence type="ECO:0000256" key="3">
    <source>
        <dbReference type="PROSITE-ProRule" id="PRU00176"/>
    </source>
</evidence>
<accession>A0A059F5C9</accession>
<dbReference type="AlphaFoldDB" id="A0A059F5C9"/>
<dbReference type="PROSITE" id="PS50102">
    <property type="entry name" value="RRM"/>
    <property type="match status" value="4"/>
</dbReference>
<reference evidence="5 6" key="2">
    <citation type="submission" date="2014-03" db="EMBL/GenBank/DDBJ databases">
        <title>The Genome Sequence of Anncaliia algerae insect isolate PRA339.</title>
        <authorList>
            <consortium name="The Broad Institute Genome Sequencing Platform"/>
            <consortium name="The Broad Institute Genome Sequencing Center for Infectious Disease"/>
            <person name="Cuomo C."/>
            <person name="Becnel J."/>
            <person name="Sanscrainte N."/>
            <person name="Walker B."/>
            <person name="Young S.K."/>
            <person name="Zeng Q."/>
            <person name="Gargeya S."/>
            <person name="Fitzgerald M."/>
            <person name="Haas B."/>
            <person name="Abouelleil A."/>
            <person name="Alvarado L."/>
            <person name="Arachchi H.M."/>
            <person name="Berlin A.M."/>
            <person name="Chapman S.B."/>
            <person name="Dewar J."/>
            <person name="Goldberg J."/>
            <person name="Griggs A."/>
            <person name="Gujja S."/>
            <person name="Hansen M."/>
            <person name="Howarth C."/>
            <person name="Imamovic A."/>
            <person name="Larimer J."/>
            <person name="McCowan C."/>
            <person name="Murphy C."/>
            <person name="Neiman D."/>
            <person name="Pearson M."/>
            <person name="Priest M."/>
            <person name="Roberts A."/>
            <person name="Saif S."/>
            <person name="Shea T."/>
            <person name="Sisk P."/>
            <person name="Sykes S."/>
            <person name="Wortman J."/>
            <person name="Nusbaum C."/>
            <person name="Birren B."/>
        </authorList>
    </citation>
    <scope>NUCLEOTIDE SEQUENCE [LARGE SCALE GENOMIC DNA]</scope>
    <source>
        <strain evidence="5 6">PRA339</strain>
    </source>
</reference>
<keyword evidence="2 3" id="KW-0694">RNA-binding</keyword>
<dbReference type="SMART" id="SM00360">
    <property type="entry name" value="RRM"/>
    <property type="match status" value="4"/>
</dbReference>
<keyword evidence="1" id="KW-0677">Repeat</keyword>
<dbReference type="HOGENOM" id="CLU_012062_22_6_1"/>
<dbReference type="Proteomes" id="UP000030655">
    <property type="component" value="Unassembled WGS sequence"/>
</dbReference>
<dbReference type="SMART" id="SM00361">
    <property type="entry name" value="RRM_1"/>
    <property type="match status" value="4"/>
</dbReference>
<dbReference type="InterPro" id="IPR012677">
    <property type="entry name" value="Nucleotide-bd_a/b_plait_sf"/>
</dbReference>
<dbReference type="CDD" id="cd00590">
    <property type="entry name" value="RRM_SF"/>
    <property type="match status" value="2"/>
</dbReference>
<evidence type="ECO:0000313" key="5">
    <source>
        <dbReference type="EMBL" id="KCZ82189.1"/>
    </source>
</evidence>
<name>A0A059F5C9_9MICR</name>
<dbReference type="Gene3D" id="3.30.70.330">
    <property type="match status" value="4"/>
</dbReference>
<feature type="domain" description="RRM" evidence="4">
    <location>
        <begin position="104"/>
        <end position="180"/>
    </location>
</feature>
<keyword evidence="6" id="KW-1185">Reference proteome</keyword>
<feature type="domain" description="RRM" evidence="4">
    <location>
        <begin position="15"/>
        <end position="96"/>
    </location>
</feature>